<evidence type="ECO:0000256" key="4">
    <source>
        <dbReference type="ARBA" id="ARBA00022679"/>
    </source>
</evidence>
<dbReference type="Pfam" id="PF08448">
    <property type="entry name" value="PAS_4"/>
    <property type="match status" value="3"/>
</dbReference>
<dbReference type="SUPFAM" id="SSF55785">
    <property type="entry name" value="PYP-like sensor domain (PAS domain)"/>
    <property type="match status" value="5"/>
</dbReference>
<dbReference type="EMBL" id="JBHMFE010000013">
    <property type="protein sequence ID" value="MFB9108650.1"/>
    <property type="molecule type" value="Genomic_DNA"/>
</dbReference>
<dbReference type="PROSITE" id="PS50109">
    <property type="entry name" value="HIS_KIN"/>
    <property type="match status" value="1"/>
</dbReference>
<evidence type="ECO:0000313" key="11">
    <source>
        <dbReference type="Proteomes" id="UP001589562"/>
    </source>
</evidence>
<dbReference type="SMART" id="SM00387">
    <property type="entry name" value="HATPase_c"/>
    <property type="match status" value="1"/>
</dbReference>
<dbReference type="InterPro" id="IPR052162">
    <property type="entry name" value="Sensor_kinase/Photoreceptor"/>
</dbReference>
<dbReference type="SMART" id="SM00086">
    <property type="entry name" value="PAC"/>
    <property type="match status" value="4"/>
</dbReference>
<evidence type="ECO:0000259" key="8">
    <source>
        <dbReference type="PROSITE" id="PS50112"/>
    </source>
</evidence>
<dbReference type="Proteomes" id="UP001589562">
    <property type="component" value="Unassembled WGS sequence"/>
</dbReference>
<dbReference type="InterPro" id="IPR036890">
    <property type="entry name" value="HATPase_C_sf"/>
</dbReference>
<dbReference type="InterPro" id="IPR013656">
    <property type="entry name" value="PAS_4"/>
</dbReference>
<dbReference type="InterPro" id="IPR003661">
    <property type="entry name" value="HisK_dim/P_dom"/>
</dbReference>
<name>A0ABV5HBH0_9FLAO</name>
<dbReference type="SUPFAM" id="SSF55874">
    <property type="entry name" value="ATPase domain of HSP90 chaperone/DNA topoisomerase II/histidine kinase"/>
    <property type="match status" value="1"/>
</dbReference>
<dbReference type="EC" id="2.7.13.3" evidence="2"/>
<dbReference type="InterPro" id="IPR036097">
    <property type="entry name" value="HisK_dim/P_sf"/>
</dbReference>
<evidence type="ECO:0000256" key="3">
    <source>
        <dbReference type="ARBA" id="ARBA00022553"/>
    </source>
</evidence>
<dbReference type="Gene3D" id="3.30.450.20">
    <property type="entry name" value="PAS domain"/>
    <property type="match status" value="6"/>
</dbReference>
<dbReference type="PANTHER" id="PTHR43304">
    <property type="entry name" value="PHYTOCHROME-LIKE PROTEIN CPH1"/>
    <property type="match status" value="1"/>
</dbReference>
<dbReference type="SMART" id="SM00091">
    <property type="entry name" value="PAS"/>
    <property type="match status" value="4"/>
</dbReference>
<dbReference type="InterPro" id="IPR004358">
    <property type="entry name" value="Sig_transdc_His_kin-like_C"/>
</dbReference>
<evidence type="ECO:0000256" key="5">
    <source>
        <dbReference type="ARBA" id="ARBA00022777"/>
    </source>
</evidence>
<dbReference type="InterPro" id="IPR035965">
    <property type="entry name" value="PAS-like_dom_sf"/>
</dbReference>
<feature type="domain" description="PAS" evidence="8">
    <location>
        <begin position="436"/>
        <end position="506"/>
    </location>
</feature>
<dbReference type="InterPro" id="IPR003594">
    <property type="entry name" value="HATPase_dom"/>
</dbReference>
<keyword evidence="11" id="KW-1185">Reference proteome</keyword>
<dbReference type="InterPro" id="IPR001610">
    <property type="entry name" value="PAC"/>
</dbReference>
<dbReference type="Gene3D" id="2.10.70.100">
    <property type="match status" value="1"/>
</dbReference>
<dbReference type="RefSeq" id="WP_379680204.1">
    <property type="nucleotide sequence ID" value="NZ_JBHMFE010000013.1"/>
</dbReference>
<dbReference type="PROSITE" id="PS50112">
    <property type="entry name" value="PAS"/>
    <property type="match status" value="1"/>
</dbReference>
<dbReference type="InterPro" id="IPR000014">
    <property type="entry name" value="PAS"/>
</dbReference>
<feature type="domain" description="Histidine kinase" evidence="7">
    <location>
        <begin position="860"/>
        <end position="1084"/>
    </location>
</feature>
<dbReference type="PANTHER" id="PTHR43304:SF1">
    <property type="entry name" value="PAC DOMAIN-CONTAINING PROTEIN"/>
    <property type="match status" value="1"/>
</dbReference>
<feature type="domain" description="PAC" evidence="9">
    <location>
        <begin position="506"/>
        <end position="560"/>
    </location>
</feature>
<dbReference type="InterPro" id="IPR005467">
    <property type="entry name" value="His_kinase_dom"/>
</dbReference>
<reference evidence="10 11" key="1">
    <citation type="submission" date="2024-09" db="EMBL/GenBank/DDBJ databases">
        <authorList>
            <person name="Sun Q."/>
            <person name="Mori K."/>
        </authorList>
    </citation>
    <scope>NUCLEOTIDE SEQUENCE [LARGE SCALE GENOMIC DNA]</scope>
    <source>
        <strain evidence="10 11">CECT 8365</strain>
    </source>
</reference>
<keyword evidence="5" id="KW-0418">Kinase</keyword>
<dbReference type="SMART" id="SM00388">
    <property type="entry name" value="HisKA"/>
    <property type="match status" value="1"/>
</dbReference>
<dbReference type="Pfam" id="PF02518">
    <property type="entry name" value="HATPase_c"/>
    <property type="match status" value="1"/>
</dbReference>
<evidence type="ECO:0000256" key="2">
    <source>
        <dbReference type="ARBA" id="ARBA00012438"/>
    </source>
</evidence>
<evidence type="ECO:0000313" key="10">
    <source>
        <dbReference type="EMBL" id="MFB9108650.1"/>
    </source>
</evidence>
<feature type="domain" description="PAC" evidence="9">
    <location>
        <begin position="764"/>
        <end position="817"/>
    </location>
</feature>
<protein>
    <recommendedName>
        <fullName evidence="2">histidine kinase</fullName>
        <ecNumber evidence="2">2.7.13.3</ecNumber>
    </recommendedName>
</protein>
<sequence length="1084" mass="120936">MKEVLEENSGLEYAFLKNGGETGVLLSNLNHVDLGHVSDWSESLRTAVGIMLTSPVAMFIVWGNKKHFFFNDSFKNYLTVGDKFSDLLGQPMDKVLTSHWHTIAETINTILDDSIFKSKDALDLTLIRNNDILSLHLSLAYSPLYTSFNNIEGVFVTCTENPSYTLDNIETNKSEFASIFEDSPVGIATLSVDDELIFQSANIFYCELVGRNREDLIGKPLLKALPELQGQGFDDLLREVIITGNPYIAKEVEVELFRSGALENIYVDLTYQVNKNGFQKTNNLLVVATDVTKQVLSRRAVEESEARLKSLIAAAPAGIGLFVGRDLIVENPNQTFIDIVGKGPNIEGLPLREVMPELITEGQAYLKILDDVFTTGIPFISPASLVKIVQNGILKDNYYNISYTPIKNKSGEIDAILDIAIDVTAQVHAQKALEESEAHLELLRDTVPAMIFYLDREQRYQSYNSVFMDWFSVGEKEAIGKTVREFIGEAGYEKVLPHLKTAYSGQQEKYEMFAPSRMGTDRWLSIVYTPHIISNGNVAGLIVHATDITQSKKTEMALRESESNLRAVIAAAPVAVSLFVGENLIIKNANQSFITYAGTTANPEGKMLSDVFKDHGSETFLKTVKEVYQTGRSFSASGIPGLNTKEKETHFYKVSLTPLLDGEGNIYAVLYVGSDVTSELDSIRKVEQAEAVMRSAVELAELGTWSMDVQSGVTTMSQRHADMFGFKEIVMTSEKARSVIIPADQNRVEEAFFAAQKKGTSGKYEAEYKIIHGITGREKIIHSIGQTFFDDEGQPLLINGTAQDITIQRQLQLALENEVEQRTSELETTLKKLQISNLELEKSNDALKHSNHELAQFAYVASHDLQEPLRKIQIFAGLLKDGKSSMAPETIVSKIASSSARMSMLISDLLAFSRLLNPEKSFKPVNLNLVIKDLWNDFEIAAQEKNATLIVESLPVVNASKLQMNQLFYNLMSNALKFTKAGTRPEININVETVARTYLENITRDAIVSDNYYHITFTDNGIGFEKDYENQIFEIFKRLHEQHIFPGSGIGLALCKRIVMNHQGVMYAESEPNKGTKFHIFLPV</sequence>
<feature type="domain" description="PAC" evidence="9">
    <location>
        <begin position="379"/>
        <end position="435"/>
    </location>
</feature>
<dbReference type="PRINTS" id="PR00344">
    <property type="entry name" value="BCTRLSENSOR"/>
</dbReference>
<keyword evidence="6" id="KW-0175">Coiled coil</keyword>
<organism evidence="10 11">
    <name type="scientific">Flavobacterium gyeonganense</name>
    <dbReference type="NCBI Taxonomy" id="1310418"/>
    <lineage>
        <taxon>Bacteria</taxon>
        <taxon>Pseudomonadati</taxon>
        <taxon>Bacteroidota</taxon>
        <taxon>Flavobacteriia</taxon>
        <taxon>Flavobacteriales</taxon>
        <taxon>Flavobacteriaceae</taxon>
        <taxon>Flavobacterium</taxon>
    </lineage>
</organism>
<dbReference type="Pfam" id="PF08447">
    <property type="entry name" value="PAS_3"/>
    <property type="match status" value="1"/>
</dbReference>
<dbReference type="InterPro" id="IPR013655">
    <property type="entry name" value="PAS_fold_3"/>
</dbReference>
<accession>A0ABV5HBH0</accession>
<feature type="coiled-coil region" evidence="6">
    <location>
        <begin position="816"/>
        <end position="850"/>
    </location>
</feature>
<dbReference type="CDD" id="cd00130">
    <property type="entry name" value="PAS"/>
    <property type="match status" value="2"/>
</dbReference>
<dbReference type="SUPFAM" id="SSF47384">
    <property type="entry name" value="Homodimeric domain of signal transducing histidine kinase"/>
    <property type="match status" value="1"/>
</dbReference>
<keyword evidence="3" id="KW-0597">Phosphoprotein</keyword>
<dbReference type="NCBIfam" id="TIGR00229">
    <property type="entry name" value="sensory_box"/>
    <property type="match status" value="2"/>
</dbReference>
<evidence type="ECO:0000259" key="9">
    <source>
        <dbReference type="PROSITE" id="PS50113"/>
    </source>
</evidence>
<dbReference type="Gene3D" id="3.30.565.10">
    <property type="entry name" value="Histidine kinase-like ATPase, C-terminal domain"/>
    <property type="match status" value="1"/>
</dbReference>
<comment type="catalytic activity">
    <reaction evidence="1">
        <text>ATP + protein L-histidine = ADP + protein N-phospho-L-histidine.</text>
        <dbReference type="EC" id="2.7.13.3"/>
    </reaction>
</comment>
<dbReference type="PROSITE" id="PS50113">
    <property type="entry name" value="PAC"/>
    <property type="match status" value="3"/>
</dbReference>
<dbReference type="InterPro" id="IPR000700">
    <property type="entry name" value="PAS-assoc_C"/>
</dbReference>
<gene>
    <name evidence="10" type="ORF">ACFFVK_08680</name>
</gene>
<evidence type="ECO:0000256" key="6">
    <source>
        <dbReference type="SAM" id="Coils"/>
    </source>
</evidence>
<dbReference type="CDD" id="cd00082">
    <property type="entry name" value="HisKA"/>
    <property type="match status" value="1"/>
</dbReference>
<proteinExistence type="predicted"/>
<keyword evidence="4" id="KW-0808">Transferase</keyword>
<comment type="caution">
    <text evidence="10">The sequence shown here is derived from an EMBL/GenBank/DDBJ whole genome shotgun (WGS) entry which is preliminary data.</text>
</comment>
<dbReference type="Gene3D" id="1.10.287.130">
    <property type="match status" value="1"/>
</dbReference>
<evidence type="ECO:0000259" key="7">
    <source>
        <dbReference type="PROSITE" id="PS50109"/>
    </source>
</evidence>
<evidence type="ECO:0000256" key="1">
    <source>
        <dbReference type="ARBA" id="ARBA00000085"/>
    </source>
</evidence>
<dbReference type="Pfam" id="PF00512">
    <property type="entry name" value="HisKA"/>
    <property type="match status" value="1"/>
</dbReference>